<dbReference type="EMBL" id="FQXT01000001">
    <property type="protein sequence ID" value="SHH40597.1"/>
    <property type="molecule type" value="Genomic_DNA"/>
</dbReference>
<dbReference type="STRING" id="573501.SAMN04487999_0116"/>
<evidence type="ECO:0000313" key="3">
    <source>
        <dbReference type="Proteomes" id="UP000184240"/>
    </source>
</evidence>
<gene>
    <name evidence="1" type="ORF">DSM01_2360</name>
    <name evidence="2" type="ORF">SAMN04487999_0116</name>
</gene>
<dbReference type="PROSITE" id="PS51257">
    <property type="entry name" value="PROKAR_LIPOPROTEIN"/>
    <property type="match status" value="1"/>
</dbReference>
<name>A0A1M5SQB1_9FLAO</name>
<reference evidence="1 4" key="3">
    <citation type="submission" date="2018-07" db="EMBL/GenBank/DDBJ databases">
        <title>Leeuwenhoekiella genomics.</title>
        <authorList>
            <person name="Tahon G."/>
            <person name="Willems A."/>
        </authorList>
    </citation>
    <scope>NUCLEOTIDE SEQUENCE [LARGE SCALE GENOMIC DNA]</scope>
    <source>
        <strain evidence="1 4">LMG 24856</strain>
    </source>
</reference>
<evidence type="ECO:0000313" key="1">
    <source>
        <dbReference type="EMBL" id="RXG28898.1"/>
    </source>
</evidence>
<sequence>MLKNGILLVFIIALIAISCERDDICAASTPTTPVLTIGFQDADNTTEDKELNITIYKVDNSDSLAYTSASTVEIPLRTDTTATVLVFVKNPNNLVAAEDPNNADTVTFKYTPQEEFISRACGYRVSFSNLTIQNNPGSDGRWIDDIIINTRTITNNDTTQVYIRH</sequence>
<accession>A0A1M5SQB1</accession>
<dbReference type="Proteomes" id="UP000184240">
    <property type="component" value="Unassembled WGS sequence"/>
</dbReference>
<dbReference type="InterPro" id="IPR045607">
    <property type="entry name" value="DUF6452"/>
</dbReference>
<dbReference type="EMBL" id="QOVN01000004">
    <property type="protein sequence ID" value="RXG28898.1"/>
    <property type="molecule type" value="Genomic_DNA"/>
</dbReference>
<reference evidence="2" key="2">
    <citation type="submission" date="2016-11" db="EMBL/GenBank/DDBJ databases">
        <authorList>
            <person name="Jaros S."/>
            <person name="Januszkiewicz K."/>
            <person name="Wedrychowicz H."/>
        </authorList>
    </citation>
    <scope>NUCLEOTIDE SEQUENCE [LARGE SCALE GENOMIC DNA]</scope>
    <source>
        <strain evidence="2">DSM 19859</strain>
    </source>
</reference>
<dbReference type="OrthoDB" id="663527at2"/>
<organism evidence="2 3">
    <name type="scientific">Leeuwenhoekiella palythoae</name>
    <dbReference type="NCBI Taxonomy" id="573501"/>
    <lineage>
        <taxon>Bacteria</taxon>
        <taxon>Pseudomonadati</taxon>
        <taxon>Bacteroidota</taxon>
        <taxon>Flavobacteriia</taxon>
        <taxon>Flavobacteriales</taxon>
        <taxon>Flavobacteriaceae</taxon>
        <taxon>Leeuwenhoekiella</taxon>
    </lineage>
</organism>
<dbReference type="Pfam" id="PF20050">
    <property type="entry name" value="DUF6452"/>
    <property type="match status" value="1"/>
</dbReference>
<dbReference type="AlphaFoldDB" id="A0A1M5SQB1"/>
<keyword evidence="4" id="KW-1185">Reference proteome</keyword>
<protein>
    <submittedName>
        <fullName evidence="2">Uncharacterized protein</fullName>
    </submittedName>
</protein>
<dbReference type="Proteomes" id="UP000290037">
    <property type="component" value="Unassembled WGS sequence"/>
</dbReference>
<dbReference type="RefSeq" id="WP_072979260.1">
    <property type="nucleotide sequence ID" value="NZ_CAXPJH010000011.1"/>
</dbReference>
<proteinExistence type="predicted"/>
<evidence type="ECO:0000313" key="2">
    <source>
        <dbReference type="EMBL" id="SHH40597.1"/>
    </source>
</evidence>
<evidence type="ECO:0000313" key="4">
    <source>
        <dbReference type="Proteomes" id="UP000290037"/>
    </source>
</evidence>
<reference evidence="3" key="1">
    <citation type="submission" date="2016-11" db="EMBL/GenBank/DDBJ databases">
        <authorList>
            <person name="Varghese N."/>
            <person name="Submissions S."/>
        </authorList>
    </citation>
    <scope>NUCLEOTIDE SEQUENCE [LARGE SCALE GENOMIC DNA]</scope>
    <source>
        <strain evidence="3">DSM 19859</strain>
    </source>
</reference>